<keyword evidence="5" id="KW-1185">Reference proteome</keyword>
<feature type="domain" description="FAF" evidence="3">
    <location>
        <begin position="99"/>
        <end position="151"/>
    </location>
</feature>
<comment type="similarity">
    <text evidence="1">Belongs to the fantastic four family.</text>
</comment>
<evidence type="ECO:0000313" key="4">
    <source>
        <dbReference type="EMBL" id="KAK9032715.1"/>
    </source>
</evidence>
<dbReference type="EMBL" id="JBBPBN010000009">
    <property type="protein sequence ID" value="KAK9032715.1"/>
    <property type="molecule type" value="Genomic_DNA"/>
</dbReference>
<protein>
    <recommendedName>
        <fullName evidence="3">FAF domain-containing protein</fullName>
    </recommendedName>
</protein>
<organism evidence="4 5">
    <name type="scientific">Hibiscus sabdariffa</name>
    <name type="common">roselle</name>
    <dbReference type="NCBI Taxonomy" id="183260"/>
    <lineage>
        <taxon>Eukaryota</taxon>
        <taxon>Viridiplantae</taxon>
        <taxon>Streptophyta</taxon>
        <taxon>Embryophyta</taxon>
        <taxon>Tracheophyta</taxon>
        <taxon>Spermatophyta</taxon>
        <taxon>Magnoliopsida</taxon>
        <taxon>eudicotyledons</taxon>
        <taxon>Gunneridae</taxon>
        <taxon>Pentapetalae</taxon>
        <taxon>rosids</taxon>
        <taxon>malvids</taxon>
        <taxon>Malvales</taxon>
        <taxon>Malvaceae</taxon>
        <taxon>Malvoideae</taxon>
        <taxon>Hibiscus</taxon>
    </lineage>
</organism>
<gene>
    <name evidence="4" type="ORF">V6N11_056972</name>
</gene>
<dbReference type="Pfam" id="PF11250">
    <property type="entry name" value="FAF"/>
    <property type="match status" value="1"/>
</dbReference>
<sequence>MAACGSMFENPTLLQSLSPCNQIKPIEQPAFTQVFGHGKRESFSWNAESLQFCTEGLGFESSDEVEDTRNEERGNKATRTTEHSTRENVKRSSSSSRGFPPPISCIGKSGKPCVCFKSYRQDGRFVLKQVRIPTQDFLHACREDGRLKLQFVHPNYDDQQSGEEE</sequence>
<evidence type="ECO:0000313" key="5">
    <source>
        <dbReference type="Proteomes" id="UP001396334"/>
    </source>
</evidence>
<dbReference type="InterPro" id="IPR046431">
    <property type="entry name" value="FAF_dom"/>
</dbReference>
<evidence type="ECO:0000259" key="3">
    <source>
        <dbReference type="Pfam" id="PF11250"/>
    </source>
</evidence>
<feature type="compositionally biased region" description="Basic and acidic residues" evidence="2">
    <location>
        <begin position="67"/>
        <end position="90"/>
    </location>
</feature>
<comment type="caution">
    <text evidence="4">The sequence shown here is derived from an EMBL/GenBank/DDBJ whole genome shotgun (WGS) entry which is preliminary data.</text>
</comment>
<proteinExistence type="inferred from homology"/>
<dbReference type="Proteomes" id="UP001396334">
    <property type="component" value="Unassembled WGS sequence"/>
</dbReference>
<feature type="region of interest" description="Disordered" evidence="2">
    <location>
        <begin position="61"/>
        <end position="103"/>
    </location>
</feature>
<dbReference type="PANTHER" id="PTHR33155">
    <property type="entry name" value="FANTASTIC FOUR-LIKE PROTEIN (DUF3049)"/>
    <property type="match status" value="1"/>
</dbReference>
<evidence type="ECO:0000256" key="2">
    <source>
        <dbReference type="SAM" id="MobiDB-lite"/>
    </source>
</evidence>
<evidence type="ECO:0000256" key="1">
    <source>
        <dbReference type="ARBA" id="ARBA00008690"/>
    </source>
</evidence>
<dbReference type="InterPro" id="IPR021410">
    <property type="entry name" value="FAF"/>
</dbReference>
<reference evidence="4 5" key="1">
    <citation type="journal article" date="2024" name="G3 (Bethesda)">
        <title>Genome assembly of Hibiscus sabdariffa L. provides insights into metabolisms of medicinal natural products.</title>
        <authorList>
            <person name="Kim T."/>
        </authorList>
    </citation>
    <scope>NUCLEOTIDE SEQUENCE [LARGE SCALE GENOMIC DNA]</scope>
    <source>
        <strain evidence="4">TK-2024</strain>
        <tissue evidence="4">Old leaves</tissue>
    </source>
</reference>
<accession>A0ABR2T5E1</accession>
<dbReference type="PANTHER" id="PTHR33155:SF9">
    <property type="entry name" value="FANTASTIC FOUR-LIKE PROTEIN (DUF3049)"/>
    <property type="match status" value="1"/>
</dbReference>
<name>A0ABR2T5E1_9ROSI</name>